<proteinExistence type="predicted"/>
<evidence type="ECO:0000313" key="1">
    <source>
        <dbReference type="EMBL" id="PZR10147.1"/>
    </source>
</evidence>
<protein>
    <submittedName>
        <fullName evidence="1">Uncharacterized protein</fullName>
    </submittedName>
</protein>
<reference evidence="1 2" key="1">
    <citation type="submission" date="2017-08" db="EMBL/GenBank/DDBJ databases">
        <title>Infants hospitalized years apart are colonized by the same room-sourced microbial strains.</title>
        <authorList>
            <person name="Brooks B."/>
            <person name="Olm M.R."/>
            <person name="Firek B.A."/>
            <person name="Baker R."/>
            <person name="Thomas B.C."/>
            <person name="Morowitz M.J."/>
            <person name="Banfield J.F."/>
        </authorList>
    </citation>
    <scope>NUCLEOTIDE SEQUENCE [LARGE SCALE GENOMIC DNA]</scope>
    <source>
        <strain evidence="1">S2_003_000_R2_14</strain>
    </source>
</reference>
<sequence length="245" mass="26410">MARGVSAFGPVVAARTAVAAQILGTPDLLEKYLKVGGGRSDLESIQKHGLAAEAANHAQASAKTEKGLLTAELQTAFFDLKREYARVMIAVRSLRGELEEEGDIDGVTRLTDIIKNEATTGFQSLDLGDGKTVKKEQRVRSYEVLRAEMARDAVSLLGFTRVATKLSERGVTRPRLEKLKADAEALTGKLVARGSAAGAKKETTAQEREAVAKQSARWQHSRPALDELAKMDGRVVATLILATKK</sequence>
<comment type="caution">
    <text evidence="1">The sequence shown here is derived from an EMBL/GenBank/DDBJ whole genome shotgun (WGS) entry which is preliminary data.</text>
</comment>
<dbReference type="EMBL" id="QFQP01000018">
    <property type="protein sequence ID" value="PZR10147.1"/>
    <property type="molecule type" value="Genomic_DNA"/>
</dbReference>
<evidence type="ECO:0000313" key="2">
    <source>
        <dbReference type="Proteomes" id="UP000249061"/>
    </source>
</evidence>
<dbReference type="Proteomes" id="UP000249061">
    <property type="component" value="Unassembled WGS sequence"/>
</dbReference>
<gene>
    <name evidence="1" type="ORF">DI536_20135</name>
</gene>
<organism evidence="1 2">
    <name type="scientific">Archangium gephyra</name>
    <dbReference type="NCBI Taxonomy" id="48"/>
    <lineage>
        <taxon>Bacteria</taxon>
        <taxon>Pseudomonadati</taxon>
        <taxon>Myxococcota</taxon>
        <taxon>Myxococcia</taxon>
        <taxon>Myxococcales</taxon>
        <taxon>Cystobacterineae</taxon>
        <taxon>Archangiaceae</taxon>
        <taxon>Archangium</taxon>
    </lineage>
</organism>
<dbReference type="AlphaFoldDB" id="A0A2W5T8A0"/>
<name>A0A2W5T8A0_9BACT</name>
<accession>A0A2W5T8A0</accession>